<sequence>MAEAFGVVAQEVSRLSEDTKQTVVRIADLVKNSGDITSKVVNKIKEVRQLTDMGREQSSDTSMVFANIVGSMKHSTQEIVSVEEQIRLLITTIEGIGYSTSQAADSAERFKAASAQL</sequence>
<evidence type="ECO:0000313" key="2">
    <source>
        <dbReference type="Proteomes" id="UP001344632"/>
    </source>
</evidence>
<evidence type="ECO:0008006" key="3">
    <source>
        <dbReference type="Google" id="ProtNLM"/>
    </source>
</evidence>
<organism evidence="1 2">
    <name type="scientific">Paenibacillus dokdonensis</name>
    <dbReference type="NCBI Taxonomy" id="2567944"/>
    <lineage>
        <taxon>Bacteria</taxon>
        <taxon>Bacillati</taxon>
        <taxon>Bacillota</taxon>
        <taxon>Bacilli</taxon>
        <taxon>Bacillales</taxon>
        <taxon>Paenibacillaceae</taxon>
        <taxon>Paenibacillus</taxon>
    </lineage>
</organism>
<dbReference type="Proteomes" id="UP001344632">
    <property type="component" value="Unassembled WGS sequence"/>
</dbReference>
<name>A0ABU6GW39_9BACL</name>
<dbReference type="EMBL" id="JARLKZ010000030">
    <property type="protein sequence ID" value="MEC0243931.1"/>
    <property type="molecule type" value="Genomic_DNA"/>
</dbReference>
<keyword evidence="2" id="KW-1185">Reference proteome</keyword>
<reference evidence="1 2" key="1">
    <citation type="submission" date="2023-03" db="EMBL/GenBank/DDBJ databases">
        <title>Bacillus Genome Sequencing.</title>
        <authorList>
            <person name="Dunlap C."/>
        </authorList>
    </citation>
    <scope>NUCLEOTIDE SEQUENCE [LARGE SCALE GENOMIC DNA]</scope>
    <source>
        <strain evidence="1 2">BD-525</strain>
    </source>
</reference>
<comment type="caution">
    <text evidence="1">The sequence shown here is derived from an EMBL/GenBank/DDBJ whole genome shotgun (WGS) entry which is preliminary data.</text>
</comment>
<dbReference type="SUPFAM" id="SSF58104">
    <property type="entry name" value="Methyl-accepting chemotaxis protein (MCP) signaling domain"/>
    <property type="match status" value="1"/>
</dbReference>
<dbReference type="RefSeq" id="WP_326091609.1">
    <property type="nucleotide sequence ID" value="NZ_JARLKZ010000030.1"/>
</dbReference>
<protein>
    <recommendedName>
        <fullName evidence="3">Methyl-accepting transducer domain-containing protein</fullName>
    </recommendedName>
</protein>
<proteinExistence type="predicted"/>
<dbReference type="Gene3D" id="1.10.287.950">
    <property type="entry name" value="Methyl-accepting chemotaxis protein"/>
    <property type="match status" value="1"/>
</dbReference>
<gene>
    <name evidence="1" type="ORF">P4H66_29405</name>
</gene>
<evidence type="ECO:0000313" key="1">
    <source>
        <dbReference type="EMBL" id="MEC0243931.1"/>
    </source>
</evidence>
<accession>A0ABU6GW39</accession>